<keyword evidence="9 21" id="KW-0630">Potassium</keyword>
<keyword evidence="5 21" id="KW-0633">Potassium transport</keyword>
<dbReference type="InterPro" id="IPR016449">
    <property type="entry name" value="K_chnl_inward-rec_Kir"/>
</dbReference>
<dbReference type="Pfam" id="PF17655">
    <property type="entry name" value="IRK_C"/>
    <property type="match status" value="1"/>
</dbReference>
<dbReference type="PRINTS" id="PR01320">
    <property type="entry name" value="KIRCHANNEL"/>
</dbReference>
<name>A0A8C4XFL0_ERPCA</name>
<dbReference type="PANTHER" id="PTHR11767">
    <property type="entry name" value="INWARD RECTIFIER POTASSIUM CHANNEL"/>
    <property type="match status" value="1"/>
</dbReference>
<feature type="transmembrane region" description="Helical" evidence="23">
    <location>
        <begin position="63"/>
        <end position="87"/>
    </location>
</feature>
<evidence type="ECO:0000256" key="19">
    <source>
        <dbReference type="ARBA" id="ARBA00080035"/>
    </source>
</evidence>
<evidence type="ECO:0000256" key="8">
    <source>
        <dbReference type="ARBA" id="ARBA00022882"/>
    </source>
</evidence>
<dbReference type="PRINTS" id="PR01678">
    <property type="entry name" value="KIR5CHANNEL"/>
</dbReference>
<dbReference type="GO" id="GO:0005242">
    <property type="term" value="F:inward rectifier potassium channel activity"/>
    <property type="evidence" value="ECO:0007669"/>
    <property type="project" value="InterPro"/>
</dbReference>
<evidence type="ECO:0000256" key="6">
    <source>
        <dbReference type="ARBA" id="ARBA00022553"/>
    </source>
</evidence>
<evidence type="ECO:0000256" key="16">
    <source>
        <dbReference type="ARBA" id="ARBA00060864"/>
    </source>
</evidence>
<keyword evidence="13 21" id="KW-0407">Ion channel</keyword>
<dbReference type="Gene3D" id="1.10.287.70">
    <property type="match status" value="1"/>
</dbReference>
<feature type="transmembrane region" description="Helical" evidence="23">
    <location>
        <begin position="132"/>
        <end position="158"/>
    </location>
</feature>
<dbReference type="FunFam" id="2.60.40.1400:FF:000003">
    <property type="entry name" value="Potassium voltage-gated channel subfamily J member 16"/>
    <property type="match status" value="1"/>
</dbReference>
<dbReference type="Gene3D" id="2.60.40.1400">
    <property type="entry name" value="G protein-activated inward rectifier potassium channel 1"/>
    <property type="match status" value="1"/>
</dbReference>
<evidence type="ECO:0000256" key="9">
    <source>
        <dbReference type="ARBA" id="ARBA00022958"/>
    </source>
</evidence>
<dbReference type="GO" id="GO:1990573">
    <property type="term" value="P:potassium ion import across plasma membrane"/>
    <property type="evidence" value="ECO:0007669"/>
    <property type="project" value="TreeGrafter"/>
</dbReference>
<dbReference type="PANTHER" id="PTHR11767:SF24">
    <property type="entry name" value="INWARD RECTIFIER POTASSIUM CHANNEL 16"/>
    <property type="match status" value="1"/>
</dbReference>
<evidence type="ECO:0000256" key="2">
    <source>
        <dbReference type="ARBA" id="ARBA00004187"/>
    </source>
</evidence>
<evidence type="ECO:0000256" key="23">
    <source>
        <dbReference type="SAM" id="Phobius"/>
    </source>
</evidence>
<keyword evidence="11 21" id="KW-0406">Ion transport</keyword>
<evidence type="ECO:0000256" key="20">
    <source>
        <dbReference type="ARBA" id="ARBA00080884"/>
    </source>
</evidence>
<keyword evidence="12 23" id="KW-0472">Membrane</keyword>
<keyword evidence="7 21" id="KW-0812">Transmembrane</keyword>
<evidence type="ECO:0000256" key="11">
    <source>
        <dbReference type="ARBA" id="ARBA00023065"/>
    </source>
</evidence>
<dbReference type="GeneTree" id="ENSGT01030000234586"/>
<dbReference type="SUPFAM" id="SSF81296">
    <property type="entry name" value="E set domains"/>
    <property type="match status" value="1"/>
</dbReference>
<evidence type="ECO:0000256" key="1">
    <source>
        <dbReference type="ARBA" id="ARBA00004141"/>
    </source>
</evidence>
<proteinExistence type="inferred from homology"/>
<dbReference type="AlphaFoldDB" id="A0A8C4XFL0"/>
<dbReference type="Ensembl" id="ENSECRT00000027832.1">
    <property type="protein sequence ID" value="ENSECRP00000027258.1"/>
    <property type="gene ID" value="ENSECRG00000018453.1"/>
</dbReference>
<dbReference type="GO" id="GO:0034765">
    <property type="term" value="P:regulation of monoatomic ion transmembrane transport"/>
    <property type="evidence" value="ECO:0007669"/>
    <property type="project" value="TreeGrafter"/>
</dbReference>
<dbReference type="FunFam" id="1.10.287.70:FF:000063">
    <property type="entry name" value="ATP-sensitive inward rectifier potassium channel 14"/>
    <property type="match status" value="1"/>
</dbReference>
<comment type="similarity">
    <text evidence="16">Belongs to the inward rectifier-type potassium channel (TC 1.A.2.1) family. KCNJ16 subfamily.</text>
</comment>
<dbReference type="GO" id="GO:0016323">
    <property type="term" value="C:basolateral plasma membrane"/>
    <property type="evidence" value="ECO:0007669"/>
    <property type="project" value="UniProtKB-SubCell"/>
</dbReference>
<gene>
    <name evidence="26" type="primary">KCNJ16</name>
</gene>
<evidence type="ECO:0000256" key="12">
    <source>
        <dbReference type="ARBA" id="ARBA00023136"/>
    </source>
</evidence>
<evidence type="ECO:0000259" key="24">
    <source>
        <dbReference type="Pfam" id="PF01007"/>
    </source>
</evidence>
<evidence type="ECO:0000256" key="22">
    <source>
        <dbReference type="SAM" id="MobiDB-lite"/>
    </source>
</evidence>
<evidence type="ECO:0000313" key="26">
    <source>
        <dbReference type="Ensembl" id="ENSECRP00000027258.1"/>
    </source>
</evidence>
<organism evidence="26 27">
    <name type="scientific">Erpetoichthys calabaricus</name>
    <name type="common">Rope fish</name>
    <name type="synonym">Calamoichthys calabaricus</name>
    <dbReference type="NCBI Taxonomy" id="27687"/>
    <lineage>
        <taxon>Eukaryota</taxon>
        <taxon>Metazoa</taxon>
        <taxon>Chordata</taxon>
        <taxon>Craniata</taxon>
        <taxon>Vertebrata</taxon>
        <taxon>Euteleostomi</taxon>
        <taxon>Actinopterygii</taxon>
        <taxon>Polypteriformes</taxon>
        <taxon>Polypteridae</taxon>
        <taxon>Erpetoichthys</taxon>
    </lineage>
</organism>
<dbReference type="Pfam" id="PF01007">
    <property type="entry name" value="IRK"/>
    <property type="match status" value="1"/>
</dbReference>
<dbReference type="SUPFAM" id="SSF81324">
    <property type="entry name" value="Voltage-gated potassium channels"/>
    <property type="match status" value="1"/>
</dbReference>
<evidence type="ECO:0000256" key="15">
    <source>
        <dbReference type="ARBA" id="ARBA00055471"/>
    </source>
</evidence>
<feature type="region of interest" description="Disordered" evidence="22">
    <location>
        <begin position="1"/>
        <end position="20"/>
    </location>
</feature>
<reference evidence="26" key="2">
    <citation type="submission" date="2025-09" db="UniProtKB">
        <authorList>
            <consortium name="Ensembl"/>
        </authorList>
    </citation>
    <scope>IDENTIFICATION</scope>
</reference>
<dbReference type="GO" id="GO:0034702">
    <property type="term" value="C:monoatomic ion channel complex"/>
    <property type="evidence" value="ECO:0007669"/>
    <property type="project" value="UniProtKB-KW"/>
</dbReference>
<comment type="catalytic activity">
    <reaction evidence="14">
        <text>K(+)(in) = K(+)(out)</text>
        <dbReference type="Rhea" id="RHEA:29463"/>
        <dbReference type="ChEBI" id="CHEBI:29103"/>
    </reaction>
</comment>
<keyword evidence="6" id="KW-0597">Phosphoprotein</keyword>
<evidence type="ECO:0000256" key="13">
    <source>
        <dbReference type="ARBA" id="ARBA00023303"/>
    </source>
</evidence>
<evidence type="ECO:0000259" key="25">
    <source>
        <dbReference type="Pfam" id="PF17655"/>
    </source>
</evidence>
<dbReference type="InterPro" id="IPR013518">
    <property type="entry name" value="K_chnl_inward-rec_Kir_cyto"/>
</dbReference>
<keyword evidence="27" id="KW-1185">Reference proteome</keyword>
<evidence type="ECO:0000256" key="18">
    <source>
        <dbReference type="ARBA" id="ARBA00067902"/>
    </source>
</evidence>
<dbReference type="InterPro" id="IPR041647">
    <property type="entry name" value="IRK_C"/>
</dbReference>
<protein>
    <recommendedName>
        <fullName evidence="18">Inward rectifier potassium channel 16</fullName>
    </recommendedName>
    <alternativeName>
        <fullName evidence="20">Inward rectifier K(+) channel Kir5.1</fullName>
    </alternativeName>
    <alternativeName>
        <fullName evidence="19">Potassium channel, inwardly rectifying subfamily J member 16</fullName>
    </alternativeName>
</protein>
<keyword evidence="8 21" id="KW-0851">Voltage-gated channel</keyword>
<evidence type="ECO:0000256" key="3">
    <source>
        <dbReference type="ARBA" id="ARBA00022448"/>
    </source>
</evidence>
<dbReference type="InterPro" id="IPR008061">
    <property type="entry name" value="K_chnl_inward-rec_Kir5"/>
</dbReference>
<evidence type="ECO:0000256" key="10">
    <source>
        <dbReference type="ARBA" id="ARBA00022989"/>
    </source>
</evidence>
<evidence type="ECO:0000256" key="7">
    <source>
        <dbReference type="ARBA" id="ARBA00022692"/>
    </source>
</evidence>
<comment type="function">
    <text evidence="15">Inward rectifier potassium channels are characterized by a greater tendency to allow potassium to flow into the cell rather than out of it. Their voltage dependence is regulated by the concentration of extracellular potassium; as external potassium is raised, the voltage range of the channel opening shifts to more positive voltages. The inward rectification is mainly due to the blockage of outward current by internal magnesium. KCNJ16 may be involved in the regulation of fluid and pH balance. In the kidney, together with KCNJ10, mediates basolateral K(+) recycling in distal tubules; this process is critical for Na(+) reabsorption at the tubules.</text>
</comment>
<keyword evidence="3 21" id="KW-0813">Transport</keyword>
<feature type="domain" description="Potassium channel inwardly rectifying transmembrane" evidence="24">
    <location>
        <begin position="26"/>
        <end position="161"/>
    </location>
</feature>
<evidence type="ECO:0000256" key="4">
    <source>
        <dbReference type="ARBA" id="ARBA00022475"/>
    </source>
</evidence>
<reference evidence="26" key="1">
    <citation type="submission" date="2025-08" db="UniProtKB">
        <authorList>
            <consortium name="Ensembl"/>
        </authorList>
    </citation>
    <scope>IDENTIFICATION</scope>
</reference>
<sequence length="474" mass="53955">MPSKAMPSYPPEFKEANRRQKRSRYVQEDGSCNVLFHHLPGEWGSYISDIFTTLVEIRWRIMLLIYSLSYVLSWLFFGVLFWLIAIIHGDMDDPNNDPCMANVRSFAGAFLFSLESQATIGYGYRCVTEECALAIILLTAQSVLSCIIDTFIIGGAVAKMASGRRRAQTIGFSDCAVICLRDGKLCLVWRIGDFRQNHMVEGTARAQLLRFQDHPRGKVSMTYHDLKLSDNEVILVTPVLIVHEIGPGSPFYGMSRRDLLQEDFELVVTFTYTGDSTGILHQTRTAFAPEDILWGHQFLNMLKVKERYYKVDYAEFNNTKEVYAPDYSAEEHNQKEQAWFIQPCIISHDTETKTSYPELKPSITSKNHENQLHKSNELRHTPTQLWLHLLGFPTVLLKSMTRKYFVSGSNTFFRCPGSTAGLVSGILVSSPWRHPRHPTGLKRRTPCPMLPCRNSRNHFYPGELPSSVPGDAVP</sequence>
<evidence type="ECO:0000313" key="27">
    <source>
        <dbReference type="Proteomes" id="UP000694620"/>
    </source>
</evidence>
<evidence type="ECO:0000256" key="14">
    <source>
        <dbReference type="ARBA" id="ARBA00034430"/>
    </source>
</evidence>
<comment type="subunit">
    <text evidence="17">It forms heteromeric channels with Kir4.1/KCNJ10; this interaction is required for KCNJ16 localization to the basolateral membrane in kidney cells. As a heteromer with KCNJ10, may interact with MAGI1; this interaction may facilitate KCNJ10/KCNJ16 potassium channel expression at the basolateral membrane in kidney cells. May form heteromers with Kir2.1/KCNJ2. Can form heteromeric channels with Kir4.2/KCNJ15.</text>
</comment>
<dbReference type="Proteomes" id="UP000694620">
    <property type="component" value="Unassembled WGS sequence"/>
</dbReference>
<feature type="domain" description="Inward rectifier potassium channel C-terminal" evidence="25">
    <location>
        <begin position="170"/>
        <end position="337"/>
    </location>
</feature>
<evidence type="ECO:0000256" key="5">
    <source>
        <dbReference type="ARBA" id="ARBA00022538"/>
    </source>
</evidence>
<keyword evidence="10 23" id="KW-1133">Transmembrane helix</keyword>
<accession>A0A8C4XFL0</accession>
<keyword evidence="4" id="KW-1003">Cell membrane</keyword>
<dbReference type="InterPro" id="IPR040445">
    <property type="entry name" value="Kir_TM"/>
</dbReference>
<dbReference type="InterPro" id="IPR014756">
    <property type="entry name" value="Ig_E-set"/>
</dbReference>
<evidence type="ECO:0000256" key="17">
    <source>
        <dbReference type="ARBA" id="ARBA00063171"/>
    </source>
</evidence>
<comment type="subcellular location">
    <subcellularLocation>
        <location evidence="2">Basolateral cell membrane</location>
    </subcellularLocation>
    <subcellularLocation>
        <location evidence="1 21">Membrane</location>
        <topology evidence="1 21">Multi-pass membrane protein</topology>
    </subcellularLocation>
</comment>
<evidence type="ECO:0000256" key="21">
    <source>
        <dbReference type="RuleBase" id="RU003822"/>
    </source>
</evidence>